<accession>A0A1X0R7B9</accession>
<name>A0A1X0R7B9_RHIZD</name>
<gene>
    <name evidence="2" type="ORF">BCV72DRAFT_181519</name>
</gene>
<dbReference type="VEuPathDB" id="FungiDB:BCV72DRAFT_181519"/>
<reference evidence="2" key="1">
    <citation type="journal article" date="2016" name="Proc. Natl. Acad. Sci. U.S.A.">
        <title>Lipid metabolic changes in an early divergent fungus govern the establishment of a mutualistic symbiosis with endobacteria.</title>
        <authorList>
            <person name="Lastovetsky O.A."/>
            <person name="Gaspar M.L."/>
            <person name="Mondo S.J."/>
            <person name="LaButti K.M."/>
            <person name="Sandor L."/>
            <person name="Grigoriev I.V."/>
            <person name="Henry S.A."/>
            <person name="Pawlowska T.E."/>
        </authorList>
    </citation>
    <scope>NUCLEOTIDE SEQUENCE [LARGE SCALE GENOMIC DNA]</scope>
    <source>
        <strain evidence="2">ATCC 52814</strain>
    </source>
</reference>
<proteinExistence type="predicted"/>
<dbReference type="Proteomes" id="UP000242414">
    <property type="component" value="Unassembled WGS sequence"/>
</dbReference>
<dbReference type="AlphaFoldDB" id="A0A1X0R7B9"/>
<feature type="non-terminal residue" evidence="2">
    <location>
        <position position="1"/>
    </location>
</feature>
<keyword evidence="1" id="KW-0472">Membrane</keyword>
<sequence length="60" mass="7055">LKKTVSTIVILKKEYLREIPKWHYIYSPFLTLSKLVIPLILKLVREKDNTGMADMGPFYT</sequence>
<organism evidence="2">
    <name type="scientific">Rhizopus microsporus var. microsporus</name>
    <dbReference type="NCBI Taxonomy" id="86635"/>
    <lineage>
        <taxon>Eukaryota</taxon>
        <taxon>Fungi</taxon>
        <taxon>Fungi incertae sedis</taxon>
        <taxon>Mucoromycota</taxon>
        <taxon>Mucoromycotina</taxon>
        <taxon>Mucoromycetes</taxon>
        <taxon>Mucorales</taxon>
        <taxon>Mucorineae</taxon>
        <taxon>Rhizopodaceae</taxon>
        <taxon>Rhizopus</taxon>
    </lineage>
</organism>
<keyword evidence="1" id="KW-0812">Transmembrane</keyword>
<keyword evidence="1" id="KW-1133">Transmembrane helix</keyword>
<dbReference type="EMBL" id="KV921896">
    <property type="protein sequence ID" value="ORE07935.1"/>
    <property type="molecule type" value="Genomic_DNA"/>
</dbReference>
<feature type="non-terminal residue" evidence="2">
    <location>
        <position position="60"/>
    </location>
</feature>
<dbReference type="OrthoDB" id="2235678at2759"/>
<feature type="transmembrane region" description="Helical" evidence="1">
    <location>
        <begin position="24"/>
        <end position="44"/>
    </location>
</feature>
<protein>
    <submittedName>
        <fullName evidence="2">Uncharacterized protein</fullName>
    </submittedName>
</protein>
<evidence type="ECO:0000256" key="1">
    <source>
        <dbReference type="SAM" id="Phobius"/>
    </source>
</evidence>
<evidence type="ECO:0000313" key="2">
    <source>
        <dbReference type="EMBL" id="ORE07935.1"/>
    </source>
</evidence>